<evidence type="ECO:0000313" key="2">
    <source>
        <dbReference type="EMBL" id="KAK8837977.1"/>
    </source>
</evidence>
<dbReference type="Proteomes" id="UP001470230">
    <property type="component" value="Unassembled WGS sequence"/>
</dbReference>
<organism evidence="2 3">
    <name type="scientific">Tritrichomonas musculus</name>
    <dbReference type="NCBI Taxonomy" id="1915356"/>
    <lineage>
        <taxon>Eukaryota</taxon>
        <taxon>Metamonada</taxon>
        <taxon>Parabasalia</taxon>
        <taxon>Tritrichomonadida</taxon>
        <taxon>Tritrichomonadidae</taxon>
        <taxon>Tritrichomonas</taxon>
    </lineage>
</organism>
<feature type="compositionally biased region" description="Basic and acidic residues" evidence="1">
    <location>
        <begin position="98"/>
        <end position="118"/>
    </location>
</feature>
<feature type="region of interest" description="Disordered" evidence="1">
    <location>
        <begin position="44"/>
        <end position="141"/>
    </location>
</feature>
<keyword evidence="3" id="KW-1185">Reference proteome</keyword>
<evidence type="ECO:0000256" key="1">
    <source>
        <dbReference type="SAM" id="MobiDB-lite"/>
    </source>
</evidence>
<name>A0ABR2GX62_9EUKA</name>
<comment type="caution">
    <text evidence="2">The sequence shown here is derived from an EMBL/GenBank/DDBJ whole genome shotgun (WGS) entry which is preliminary data.</text>
</comment>
<feature type="compositionally biased region" description="Polar residues" evidence="1">
    <location>
        <begin position="75"/>
        <end position="89"/>
    </location>
</feature>
<dbReference type="EMBL" id="JAPFFF010000057">
    <property type="protein sequence ID" value="KAK8837977.1"/>
    <property type="molecule type" value="Genomic_DNA"/>
</dbReference>
<feature type="compositionally biased region" description="Polar residues" evidence="1">
    <location>
        <begin position="124"/>
        <end position="136"/>
    </location>
</feature>
<gene>
    <name evidence="2" type="ORF">M9Y10_035921</name>
</gene>
<feature type="compositionally biased region" description="Basic and acidic residues" evidence="1">
    <location>
        <begin position="46"/>
        <end position="74"/>
    </location>
</feature>
<accession>A0ABR2GX62</accession>
<reference evidence="2 3" key="1">
    <citation type="submission" date="2024-04" db="EMBL/GenBank/DDBJ databases">
        <title>Tritrichomonas musculus Genome.</title>
        <authorList>
            <person name="Alves-Ferreira E."/>
            <person name="Grigg M."/>
            <person name="Lorenzi H."/>
            <person name="Galac M."/>
        </authorList>
    </citation>
    <scope>NUCLEOTIDE SEQUENCE [LARGE SCALE GENOMIC DNA]</scope>
    <source>
        <strain evidence="2 3">EAF2021</strain>
    </source>
</reference>
<proteinExistence type="predicted"/>
<evidence type="ECO:0000313" key="3">
    <source>
        <dbReference type="Proteomes" id="UP001470230"/>
    </source>
</evidence>
<sequence>MKASSQDIFLIQIQFIFDEYSEKINNLLENRLIERTEYLNQNEENDSLKKTEDLKQDEIKNNEKESLKNTKHSEQNAIENYESNQIKNTENSEQNENDENKSKQKSEKSKENKNEEPNKIGFNDKNNANETKNQSEIVDEDEENDNCVIIKTKKSNEIACDYHDIMSAEIKSLLSPKMQANKQEKKLIKNLQKKSDFTTKLYKLFYYNEREKKWEFDSQSFHEFSVAKQINVGNSLTPLVFFANSKE</sequence>
<protein>
    <submittedName>
        <fullName evidence="2">Uncharacterized protein</fullName>
    </submittedName>
</protein>